<reference evidence="2" key="1">
    <citation type="submission" date="2022-11" db="EMBL/GenBank/DDBJ databases">
        <title>Genome Resource of Sclerotinia nivalis Strain SnTB1, a Plant Pathogen Isolated from American Ginseng.</title>
        <authorList>
            <person name="Fan S."/>
        </authorList>
    </citation>
    <scope>NUCLEOTIDE SEQUENCE</scope>
    <source>
        <strain evidence="2">SnTB1</strain>
    </source>
</reference>
<feature type="region of interest" description="Disordered" evidence="1">
    <location>
        <begin position="57"/>
        <end position="85"/>
    </location>
</feature>
<protein>
    <submittedName>
        <fullName evidence="2">Uncharacterized protein</fullName>
    </submittedName>
</protein>
<feature type="region of interest" description="Disordered" evidence="1">
    <location>
        <begin position="180"/>
        <end position="244"/>
    </location>
</feature>
<gene>
    <name evidence="2" type="ORF">OCU04_011092</name>
</gene>
<dbReference type="AlphaFoldDB" id="A0A9X0ADK2"/>
<organism evidence="2 3">
    <name type="scientific">Sclerotinia nivalis</name>
    <dbReference type="NCBI Taxonomy" id="352851"/>
    <lineage>
        <taxon>Eukaryota</taxon>
        <taxon>Fungi</taxon>
        <taxon>Dikarya</taxon>
        <taxon>Ascomycota</taxon>
        <taxon>Pezizomycotina</taxon>
        <taxon>Leotiomycetes</taxon>
        <taxon>Helotiales</taxon>
        <taxon>Sclerotiniaceae</taxon>
        <taxon>Sclerotinia</taxon>
    </lineage>
</organism>
<comment type="caution">
    <text evidence="2">The sequence shown here is derived from an EMBL/GenBank/DDBJ whole genome shotgun (WGS) entry which is preliminary data.</text>
</comment>
<name>A0A9X0ADK2_9HELO</name>
<accession>A0A9X0ADK2</accession>
<dbReference type="EMBL" id="JAPEIS010000013">
    <property type="protein sequence ID" value="KAJ8060791.1"/>
    <property type="molecule type" value="Genomic_DNA"/>
</dbReference>
<evidence type="ECO:0000256" key="1">
    <source>
        <dbReference type="SAM" id="MobiDB-lite"/>
    </source>
</evidence>
<feature type="compositionally biased region" description="Polar residues" evidence="1">
    <location>
        <begin position="227"/>
        <end position="237"/>
    </location>
</feature>
<evidence type="ECO:0000313" key="3">
    <source>
        <dbReference type="Proteomes" id="UP001152300"/>
    </source>
</evidence>
<feature type="compositionally biased region" description="Low complexity" evidence="1">
    <location>
        <begin position="71"/>
        <end position="85"/>
    </location>
</feature>
<dbReference type="Proteomes" id="UP001152300">
    <property type="component" value="Unassembled WGS sequence"/>
</dbReference>
<feature type="compositionally biased region" description="Polar residues" evidence="1">
    <location>
        <begin position="209"/>
        <end position="220"/>
    </location>
</feature>
<keyword evidence="3" id="KW-1185">Reference proteome</keyword>
<sequence>MSVFSSGGSSQSIIMHNLRETLDKLERSYEDELASVKEENRSLREEVRKLKEEMKQYIRRQSSSLHDESLSLRSESPSSFSRSPSLTLYSSPLTFEEAIQEFPTPRNETRRTQTLEPDDKFAVYSSWKSSEITYPSQGMQSEKVIQMDDTIPSSQTISSTQTPKINRRIGQFRPVFNLKRKTQHERTEKVSTLARVEKKKKEDKKEMISTETSPNHSKISSLVVDWSEQSRQPSWSDLEQDDEE</sequence>
<proteinExistence type="predicted"/>
<feature type="compositionally biased region" description="Basic and acidic residues" evidence="1">
    <location>
        <begin position="184"/>
        <end position="208"/>
    </location>
</feature>
<evidence type="ECO:0000313" key="2">
    <source>
        <dbReference type="EMBL" id="KAJ8060791.1"/>
    </source>
</evidence>